<proteinExistence type="predicted"/>
<dbReference type="AlphaFoldDB" id="A0A6B9XQI0"/>
<evidence type="ECO:0000313" key="1">
    <source>
        <dbReference type="EMBL" id="QHR90344.1"/>
    </source>
</evidence>
<reference evidence="1" key="1">
    <citation type="submission" date="2019-03" db="EMBL/GenBank/DDBJ databases">
        <title>Largest Complete Mitochondrial Genome of a Gymnosperm, Sitka Spruce (Picea sitchensis), Indicates Complex Physical Structure.</title>
        <authorList>
            <person name="Jackman S.D."/>
            <person name="Coombe L."/>
            <person name="Warren R."/>
            <person name="Kirk H."/>
            <person name="Trinh E."/>
            <person name="McLeod T."/>
            <person name="Pleasance S."/>
            <person name="Pandoh P."/>
            <person name="Zhao Y."/>
            <person name="Coope R."/>
            <person name="Bousquet J."/>
            <person name="Bohlmann J.C."/>
            <person name="Jones S.J.M."/>
            <person name="Birol I."/>
        </authorList>
    </citation>
    <scope>NUCLEOTIDE SEQUENCE</scope>
    <source>
        <strain evidence="1">Q903</strain>
    </source>
</reference>
<geneLocation type="mitochondrion" evidence="1"/>
<name>A0A6B9XQI0_PICSI</name>
<protein>
    <submittedName>
        <fullName evidence="1">Uncharacterized protein</fullName>
    </submittedName>
</protein>
<gene>
    <name evidence="1" type="primary">orf04390</name>
    <name evidence="1" type="ORF">Q903MT_gene4367</name>
</gene>
<keyword evidence="1" id="KW-0496">Mitochondrion</keyword>
<sequence length="72" mass="8451">MSGWFGMRLGFIHVTIRMRLPSSYRHFYRNVVSRPIIMAIKCAYYYYIVGVNEGFVLLPIDRSIDGFCLLLL</sequence>
<dbReference type="EMBL" id="MK697699">
    <property type="protein sequence ID" value="QHR90344.1"/>
    <property type="molecule type" value="Genomic_DNA"/>
</dbReference>
<accession>A0A6B9XQI0</accession>
<organism evidence="1">
    <name type="scientific">Picea sitchensis</name>
    <name type="common">Sitka spruce</name>
    <name type="synonym">Pinus sitchensis</name>
    <dbReference type="NCBI Taxonomy" id="3332"/>
    <lineage>
        <taxon>Eukaryota</taxon>
        <taxon>Viridiplantae</taxon>
        <taxon>Streptophyta</taxon>
        <taxon>Embryophyta</taxon>
        <taxon>Tracheophyta</taxon>
        <taxon>Spermatophyta</taxon>
        <taxon>Pinopsida</taxon>
        <taxon>Pinidae</taxon>
        <taxon>Conifers I</taxon>
        <taxon>Pinales</taxon>
        <taxon>Pinaceae</taxon>
        <taxon>Picea</taxon>
    </lineage>
</organism>